<accession>A0A0R2RLN3</accession>
<comment type="caution">
    <text evidence="3">The sequence shown here is derived from an EMBL/GenBank/DDBJ whole genome shotgun (WGS) entry which is preliminary data.</text>
</comment>
<proteinExistence type="predicted"/>
<keyword evidence="2" id="KW-0472">Membrane</keyword>
<keyword evidence="2" id="KW-1133">Transmembrane helix</keyword>
<feature type="transmembrane region" description="Helical" evidence="2">
    <location>
        <begin position="85"/>
        <end position="105"/>
    </location>
</feature>
<sequence length="445" mass="50744">MAEEKNPPSPEGEGKAPQPKLRLKIRPIEENKPRERRRVITAVPAAKPGVEAAAAVEKRRVGAGRIVQDLWSGLLQSMRGWDRKVWGWIGAVVVGLVLYGVWVEWRKTVVRVKVSLDEIRLGDRPEVLVLYDFSERLAGLRRDYGRRLAPIRPQIRELERTLVLAKADAAGTSEKVRMVEGVLQEEKGKAKAVYDDYRTSVSRLWLEEAGTLDLEFDATRKKFLEEVEVRAREVGLFYHPEEDEDLQQPEIAANEYRLALYRAPPSIKMPDQFGWIEKKLREWHDFEKDWNARYKGLSSKAKELRPAAIKGLDDKSQRVGIQAKELDKFRGDAAAIAHEIAGYEERLKELRAKEEEAKGPFEEDVGAIPEAFLCERVPLSADVAEIEVRGKVAEAAPNTLRLVIRGKRNGQTAWVILPFEPVPHQKVQKEVKDSDFRPVDDWLDE</sequence>
<feature type="region of interest" description="Disordered" evidence="1">
    <location>
        <begin position="1"/>
        <end position="32"/>
    </location>
</feature>
<keyword evidence="2" id="KW-0812">Transmembrane</keyword>
<gene>
    <name evidence="3" type="ORF">ABR82_09100</name>
</gene>
<evidence type="ECO:0000313" key="4">
    <source>
        <dbReference type="Proteomes" id="UP000051269"/>
    </source>
</evidence>
<dbReference type="Proteomes" id="UP000051269">
    <property type="component" value="Unassembled WGS sequence"/>
</dbReference>
<protein>
    <submittedName>
        <fullName evidence="3">Uncharacterized protein</fullName>
    </submittedName>
</protein>
<organism evidence="3 4">
    <name type="scientific">Verrucomicrobia subdivision 6 bacterium BACL9 MAG-120507-bin52</name>
    <dbReference type="NCBI Taxonomy" id="1655590"/>
    <lineage>
        <taxon>Bacteria</taxon>
        <taxon>Pseudomonadati</taxon>
        <taxon>Verrucomicrobiota</taxon>
        <taxon>Verrucomicrobiia</taxon>
        <taxon>Verrucomicrobiales</taxon>
        <taxon>Verrucomicrobia subdivision 6</taxon>
    </lineage>
</organism>
<reference evidence="3 4" key="1">
    <citation type="submission" date="2015-10" db="EMBL/GenBank/DDBJ databases">
        <title>Metagenome-Assembled Genomes uncover a global brackish microbiome.</title>
        <authorList>
            <person name="Hugerth L.W."/>
            <person name="Larsson J."/>
            <person name="Alneberg J."/>
            <person name="Lindh M.V."/>
            <person name="Legrand C."/>
            <person name="Pinhassi J."/>
            <person name="Andersson A.F."/>
        </authorList>
    </citation>
    <scope>NUCLEOTIDE SEQUENCE [LARGE SCALE GENOMIC DNA]</scope>
    <source>
        <strain evidence="3">BACL18 MAG-120507-bin52</strain>
    </source>
</reference>
<dbReference type="EMBL" id="LIBO01000202">
    <property type="protein sequence ID" value="KRO61808.1"/>
    <property type="molecule type" value="Genomic_DNA"/>
</dbReference>
<evidence type="ECO:0000256" key="2">
    <source>
        <dbReference type="SAM" id="Phobius"/>
    </source>
</evidence>
<evidence type="ECO:0000256" key="1">
    <source>
        <dbReference type="SAM" id="MobiDB-lite"/>
    </source>
</evidence>
<dbReference type="AlphaFoldDB" id="A0A0R2RLN3"/>
<name>A0A0R2RLN3_9BACT</name>
<evidence type="ECO:0000313" key="3">
    <source>
        <dbReference type="EMBL" id="KRO61808.1"/>
    </source>
</evidence>